<protein>
    <recommendedName>
        <fullName evidence="1">Pyridoxamine 5'-phosphate oxidase N-terminal domain-containing protein</fullName>
    </recommendedName>
</protein>
<feature type="domain" description="Pyridoxamine 5'-phosphate oxidase N-terminal" evidence="1">
    <location>
        <begin position="16"/>
        <end position="99"/>
    </location>
</feature>
<evidence type="ECO:0000313" key="3">
    <source>
        <dbReference type="Proteomes" id="UP000176965"/>
    </source>
</evidence>
<dbReference type="EMBL" id="MHSQ01000015">
    <property type="protein sequence ID" value="OHA47335.1"/>
    <property type="molecule type" value="Genomic_DNA"/>
</dbReference>
<dbReference type="PANTHER" id="PTHR40660:SF1">
    <property type="entry name" value="5'-PHOSPHATE OXIDASE PUTATIVE DOMAIN-CONTAINING PROTEIN-RELATED"/>
    <property type="match status" value="1"/>
</dbReference>
<reference evidence="2 3" key="1">
    <citation type="journal article" date="2016" name="Nat. Commun.">
        <title>Thousands of microbial genomes shed light on interconnected biogeochemical processes in an aquifer system.</title>
        <authorList>
            <person name="Anantharaman K."/>
            <person name="Brown C.T."/>
            <person name="Hug L.A."/>
            <person name="Sharon I."/>
            <person name="Castelle C.J."/>
            <person name="Probst A.J."/>
            <person name="Thomas B.C."/>
            <person name="Singh A."/>
            <person name="Wilkins M.J."/>
            <person name="Karaoz U."/>
            <person name="Brodie E.L."/>
            <person name="Williams K.H."/>
            <person name="Hubbard S.S."/>
            <person name="Banfield J.F."/>
        </authorList>
    </citation>
    <scope>NUCLEOTIDE SEQUENCE [LARGE SCALE GENOMIC DNA]</scope>
</reference>
<dbReference type="Gene3D" id="2.30.110.10">
    <property type="entry name" value="Electron Transport, Fmn-binding Protein, Chain A"/>
    <property type="match status" value="1"/>
</dbReference>
<dbReference type="STRING" id="1802338.A2541_02015"/>
<proteinExistence type="predicted"/>
<dbReference type="InterPro" id="IPR012349">
    <property type="entry name" value="Split_barrel_FMN-bd"/>
</dbReference>
<evidence type="ECO:0000259" key="1">
    <source>
        <dbReference type="Pfam" id="PF01243"/>
    </source>
</evidence>
<evidence type="ECO:0000313" key="2">
    <source>
        <dbReference type="EMBL" id="OHA47335.1"/>
    </source>
</evidence>
<dbReference type="AlphaFoldDB" id="A0A1G2PG63"/>
<dbReference type="Pfam" id="PF01243">
    <property type="entry name" value="PNPOx_N"/>
    <property type="match status" value="1"/>
</dbReference>
<dbReference type="Proteomes" id="UP000176965">
    <property type="component" value="Unassembled WGS sequence"/>
</dbReference>
<organism evidence="2 3">
    <name type="scientific">Candidatus Taylorbacteria bacterium RIFOXYD2_FULL_36_9</name>
    <dbReference type="NCBI Taxonomy" id="1802338"/>
    <lineage>
        <taxon>Bacteria</taxon>
        <taxon>Candidatus Tayloriibacteriota</taxon>
    </lineage>
</organism>
<name>A0A1G2PG63_9BACT</name>
<comment type="caution">
    <text evidence="2">The sequence shown here is derived from an EMBL/GenBank/DDBJ whole genome shotgun (WGS) entry which is preliminary data.</text>
</comment>
<dbReference type="InterPro" id="IPR011576">
    <property type="entry name" value="Pyridox_Oxase_N"/>
</dbReference>
<gene>
    <name evidence="2" type="ORF">A2541_02015</name>
</gene>
<sequence>MINLKFFLNKYMNLIEIKNLIEENPVALSTVMADGRPNAVGVAYVKVVSNMEVIITDNYMNQTPKDIQNNKNVCLLVWDKDMKGYKMIGQAEYLSGGQWLDFVKGLSENSGLPAKGAILVKVANIIPSA</sequence>
<dbReference type="PANTHER" id="PTHR40660">
    <property type="entry name" value="5'-PHOSPHATE OXIDASE PUTATIVE DOMAIN-CONTAINING PROTEIN-RELATED"/>
    <property type="match status" value="1"/>
</dbReference>
<dbReference type="SUPFAM" id="SSF50475">
    <property type="entry name" value="FMN-binding split barrel"/>
    <property type="match status" value="1"/>
</dbReference>
<accession>A0A1G2PG63</accession>